<organism evidence="1 2">
    <name type="scientific">Terrimonas ginsenosidimutans</name>
    <dbReference type="NCBI Taxonomy" id="2908004"/>
    <lineage>
        <taxon>Bacteria</taxon>
        <taxon>Pseudomonadati</taxon>
        <taxon>Bacteroidota</taxon>
        <taxon>Chitinophagia</taxon>
        <taxon>Chitinophagales</taxon>
        <taxon>Chitinophagaceae</taxon>
        <taxon>Terrimonas</taxon>
    </lineage>
</organism>
<dbReference type="PROSITE" id="PS51257">
    <property type="entry name" value="PROKAR_LIPOPROTEIN"/>
    <property type="match status" value="1"/>
</dbReference>
<reference evidence="1" key="1">
    <citation type="submission" date="2022-01" db="EMBL/GenBank/DDBJ databases">
        <authorList>
            <person name="Jo J.-H."/>
            <person name="Im W.-T."/>
        </authorList>
    </citation>
    <scope>NUCLEOTIDE SEQUENCE</scope>
    <source>
        <strain evidence="1">NA20</strain>
    </source>
</reference>
<keyword evidence="2" id="KW-1185">Reference proteome</keyword>
<dbReference type="InterPro" id="IPR025366">
    <property type="entry name" value="DUF4270"/>
</dbReference>
<protein>
    <submittedName>
        <fullName evidence="1">DUF4270 domain-containing protein</fullName>
    </submittedName>
</protein>
<comment type="caution">
    <text evidence="1">The sequence shown here is derived from an EMBL/GenBank/DDBJ whole genome shotgun (WGS) entry which is preliminary data.</text>
</comment>
<gene>
    <name evidence="1" type="ORF">LZZ85_06320</name>
</gene>
<dbReference type="RefSeq" id="WP_237869783.1">
    <property type="nucleotide sequence ID" value="NZ_JAKLTR010000003.1"/>
</dbReference>
<sequence length="439" mass="48071">MKGIYLAIISVLILASCTRKEIEFGTIPENAYTSIAYIDTVSAQLSTVLLDSFKTNADTSFLLGRYYDPYLGTISAKPFFQMSVPASLPDIPSSAILDSLSLIIKPNKYYYGDTSRLQTVAVYELAQPISFTYNNQLYNTSDIQVKPVPLGSRVIKISPSNTDSFTIRLSDERAIALFNKVKQKTSDVTTQSEFLNYLYGLSIGTAVNDIGAVIGLKGTDASFVMRLHYHLTVPYPEPAFVDFTSLANEYAFTQVLPDRTGTGLSVLTPGVSEISPALTNGRAFLQPGSGITLKMIFPTLRGVLNRENNGMVKLLKAELIVKPKELSSDLFIYKLPAALSLAQTDATNLVGNNVLDSTGLATLIATPTIDQVYGVNNYYRFNVTQYINQMLTTTGMERSGFYLMQQASTARIMDRLVVEAAGGKEAGVMLLLYVLNINN</sequence>
<dbReference type="Pfam" id="PF14092">
    <property type="entry name" value="DUF4270"/>
    <property type="match status" value="1"/>
</dbReference>
<accession>A0ABS9KNJ8</accession>
<dbReference type="EMBL" id="JAKLTR010000003">
    <property type="protein sequence ID" value="MCG2613886.1"/>
    <property type="molecule type" value="Genomic_DNA"/>
</dbReference>
<name>A0ABS9KNJ8_9BACT</name>
<evidence type="ECO:0000313" key="1">
    <source>
        <dbReference type="EMBL" id="MCG2613886.1"/>
    </source>
</evidence>
<dbReference type="Proteomes" id="UP001165367">
    <property type="component" value="Unassembled WGS sequence"/>
</dbReference>
<evidence type="ECO:0000313" key="2">
    <source>
        <dbReference type="Proteomes" id="UP001165367"/>
    </source>
</evidence>
<proteinExistence type="predicted"/>